<keyword evidence="9" id="KW-1185">Reference proteome</keyword>
<evidence type="ECO:0000256" key="1">
    <source>
        <dbReference type="ARBA" id="ARBA00007957"/>
    </source>
</evidence>
<dbReference type="OrthoDB" id="9801127at2"/>
<accession>A0A2R8BG04</accession>
<name>A0A2R8BG04_9RHOB</name>
<keyword evidence="2" id="KW-0678">Repressor</keyword>
<gene>
    <name evidence="8" type="primary">zur_1</name>
    <name evidence="8" type="ORF">ASD8599_02738</name>
</gene>
<proteinExistence type="inferred from homology"/>
<dbReference type="InterPro" id="IPR043135">
    <property type="entry name" value="Fur_C"/>
</dbReference>
<evidence type="ECO:0000256" key="2">
    <source>
        <dbReference type="ARBA" id="ARBA00022491"/>
    </source>
</evidence>
<keyword evidence="7" id="KW-0479">Metal-binding</keyword>
<evidence type="ECO:0000256" key="3">
    <source>
        <dbReference type="ARBA" id="ARBA00022833"/>
    </source>
</evidence>
<evidence type="ECO:0000313" key="8">
    <source>
        <dbReference type="EMBL" id="SPH21991.1"/>
    </source>
</evidence>
<dbReference type="GO" id="GO:0000976">
    <property type="term" value="F:transcription cis-regulatory region binding"/>
    <property type="evidence" value="ECO:0007669"/>
    <property type="project" value="TreeGrafter"/>
</dbReference>
<feature type="binding site" evidence="7">
    <location>
        <position position="113"/>
    </location>
    <ligand>
        <name>Zn(2+)</name>
        <dbReference type="ChEBI" id="CHEBI:29105"/>
    </ligand>
</feature>
<dbReference type="GO" id="GO:0003700">
    <property type="term" value="F:DNA-binding transcription factor activity"/>
    <property type="evidence" value="ECO:0007669"/>
    <property type="project" value="InterPro"/>
</dbReference>
<dbReference type="PANTHER" id="PTHR33202:SF6">
    <property type="entry name" value="ZINC UPTAKE REGULATION PROTEIN"/>
    <property type="match status" value="1"/>
</dbReference>
<dbReference type="Gene3D" id="1.10.10.10">
    <property type="entry name" value="Winged helix-like DNA-binding domain superfamily/Winged helix DNA-binding domain"/>
    <property type="match status" value="1"/>
</dbReference>
<feature type="binding site" evidence="7">
    <location>
        <position position="150"/>
    </location>
    <ligand>
        <name>Zn(2+)</name>
        <dbReference type="ChEBI" id="CHEBI:29105"/>
    </ligand>
</feature>
<evidence type="ECO:0000256" key="5">
    <source>
        <dbReference type="ARBA" id="ARBA00023125"/>
    </source>
</evidence>
<dbReference type="GO" id="GO:0045892">
    <property type="term" value="P:negative regulation of DNA-templated transcription"/>
    <property type="evidence" value="ECO:0007669"/>
    <property type="project" value="TreeGrafter"/>
</dbReference>
<dbReference type="InterPro" id="IPR002481">
    <property type="entry name" value="FUR"/>
</dbReference>
<dbReference type="RefSeq" id="WP_108829000.1">
    <property type="nucleotide sequence ID" value="NZ_OMOR01000001.1"/>
</dbReference>
<feature type="binding site" evidence="7">
    <location>
        <position position="110"/>
    </location>
    <ligand>
        <name>Zn(2+)</name>
        <dbReference type="ChEBI" id="CHEBI:29105"/>
    </ligand>
</feature>
<dbReference type="InterPro" id="IPR036390">
    <property type="entry name" value="WH_DNA-bd_sf"/>
</dbReference>
<dbReference type="GO" id="GO:0005829">
    <property type="term" value="C:cytosol"/>
    <property type="evidence" value="ECO:0007669"/>
    <property type="project" value="TreeGrafter"/>
</dbReference>
<evidence type="ECO:0000313" key="9">
    <source>
        <dbReference type="Proteomes" id="UP000244880"/>
    </source>
</evidence>
<dbReference type="Gene3D" id="3.30.1490.190">
    <property type="match status" value="1"/>
</dbReference>
<dbReference type="InterPro" id="IPR036388">
    <property type="entry name" value="WH-like_DNA-bd_sf"/>
</dbReference>
<dbReference type="AlphaFoldDB" id="A0A2R8BG04"/>
<dbReference type="GO" id="GO:0008270">
    <property type="term" value="F:zinc ion binding"/>
    <property type="evidence" value="ECO:0007669"/>
    <property type="project" value="TreeGrafter"/>
</dbReference>
<comment type="cofactor">
    <cofactor evidence="7">
        <name>Zn(2+)</name>
        <dbReference type="ChEBI" id="CHEBI:29105"/>
    </cofactor>
    <text evidence="7">Binds 1 zinc ion per subunit.</text>
</comment>
<reference evidence="8 9" key="1">
    <citation type="submission" date="2018-03" db="EMBL/GenBank/DDBJ databases">
        <authorList>
            <person name="Keele B.F."/>
        </authorList>
    </citation>
    <scope>NUCLEOTIDE SEQUENCE [LARGE SCALE GENOMIC DNA]</scope>
    <source>
        <strain evidence="8 9">CECT 8599</strain>
    </source>
</reference>
<dbReference type="GO" id="GO:1900376">
    <property type="term" value="P:regulation of secondary metabolite biosynthetic process"/>
    <property type="evidence" value="ECO:0007669"/>
    <property type="project" value="TreeGrafter"/>
</dbReference>
<dbReference type="EMBL" id="OMOR01000001">
    <property type="protein sequence ID" value="SPH21991.1"/>
    <property type="molecule type" value="Genomic_DNA"/>
</dbReference>
<keyword evidence="5" id="KW-0238">DNA-binding</keyword>
<evidence type="ECO:0000256" key="7">
    <source>
        <dbReference type="PIRSR" id="PIRSR602481-1"/>
    </source>
</evidence>
<keyword evidence="3 7" id="KW-0862">Zinc</keyword>
<keyword evidence="6" id="KW-0804">Transcription</keyword>
<organism evidence="8 9">
    <name type="scientific">Ascidiaceihabitans donghaensis</name>
    <dbReference type="NCBI Taxonomy" id="1510460"/>
    <lineage>
        <taxon>Bacteria</taxon>
        <taxon>Pseudomonadati</taxon>
        <taxon>Pseudomonadota</taxon>
        <taxon>Alphaproteobacteria</taxon>
        <taxon>Rhodobacterales</taxon>
        <taxon>Paracoccaceae</taxon>
        <taxon>Ascidiaceihabitans</taxon>
    </lineage>
</organism>
<dbReference type="Proteomes" id="UP000244880">
    <property type="component" value="Unassembled WGS sequence"/>
</dbReference>
<dbReference type="PANTHER" id="PTHR33202">
    <property type="entry name" value="ZINC UPTAKE REGULATION PROTEIN"/>
    <property type="match status" value="1"/>
</dbReference>
<protein>
    <submittedName>
        <fullName evidence="8">Zinc uptake regulation protein</fullName>
    </submittedName>
</protein>
<evidence type="ECO:0000256" key="6">
    <source>
        <dbReference type="ARBA" id="ARBA00023163"/>
    </source>
</evidence>
<evidence type="ECO:0000256" key="4">
    <source>
        <dbReference type="ARBA" id="ARBA00023015"/>
    </source>
</evidence>
<keyword evidence="4" id="KW-0805">Transcription regulation</keyword>
<comment type="similarity">
    <text evidence="1">Belongs to the Fur family.</text>
</comment>
<feature type="binding site" evidence="7">
    <location>
        <position position="153"/>
    </location>
    <ligand>
        <name>Zn(2+)</name>
        <dbReference type="ChEBI" id="CHEBI:29105"/>
    </ligand>
</feature>
<sequence length="157" mass="17076">MPLGFEHHNHSACISDTLQRAEVHCREENLNFTPVRRRALEILLQEHRALGAYDLLTELAASGMGKQPPVAYRALDFLVSAGFAHKIERLNAYIACSHLGSDHAPAFLICRKCNAINEANAELANGRLGDAARAAGFQIERTVVEALGLCPSCQDAA</sequence>
<dbReference type="SUPFAM" id="SSF46785">
    <property type="entry name" value="Winged helix' DNA-binding domain"/>
    <property type="match status" value="1"/>
</dbReference>